<evidence type="ECO:0000313" key="1">
    <source>
        <dbReference type="EMBL" id="OAG24707.1"/>
    </source>
</evidence>
<accession>A0A177DYG4</accession>
<evidence type="ECO:0000313" key="2">
    <source>
        <dbReference type="Proteomes" id="UP000077248"/>
    </source>
</evidence>
<gene>
    <name evidence="1" type="ORF">CC77DRAFT_541440</name>
</gene>
<dbReference type="AlphaFoldDB" id="A0A177DYG4"/>
<dbReference type="Proteomes" id="UP000077248">
    <property type="component" value="Unassembled WGS sequence"/>
</dbReference>
<keyword evidence="2" id="KW-1185">Reference proteome</keyword>
<dbReference type="RefSeq" id="XP_018390128.1">
    <property type="nucleotide sequence ID" value="XM_018532092.1"/>
</dbReference>
<name>A0A177DYG4_ALTAL</name>
<proteinExistence type="predicted"/>
<dbReference type="EMBL" id="KV441471">
    <property type="protein sequence ID" value="OAG24707.1"/>
    <property type="molecule type" value="Genomic_DNA"/>
</dbReference>
<dbReference type="GeneID" id="29117686"/>
<sequence>MLMCNSYIKVTYHASNISLADNRSTNRSSTYVVAYSIVVYSESECSCFARQNTVLDIPSHKLGVSRNECSRRILIMVQRIRRVGLTLGLFLVQKLLIHFQDFLINSRAGFHVGCRSVRVEQQKAARDIGIPVTVQKPVQHIMAQSSLTMHV</sequence>
<organism evidence="1 2">
    <name type="scientific">Alternaria alternata</name>
    <name type="common">Alternaria rot fungus</name>
    <name type="synonym">Torula alternata</name>
    <dbReference type="NCBI Taxonomy" id="5599"/>
    <lineage>
        <taxon>Eukaryota</taxon>
        <taxon>Fungi</taxon>
        <taxon>Dikarya</taxon>
        <taxon>Ascomycota</taxon>
        <taxon>Pezizomycotina</taxon>
        <taxon>Dothideomycetes</taxon>
        <taxon>Pleosporomycetidae</taxon>
        <taxon>Pleosporales</taxon>
        <taxon>Pleosporineae</taxon>
        <taxon>Pleosporaceae</taxon>
        <taxon>Alternaria</taxon>
        <taxon>Alternaria sect. Alternaria</taxon>
        <taxon>Alternaria alternata complex</taxon>
    </lineage>
</organism>
<dbReference type="VEuPathDB" id="FungiDB:CC77DRAFT_541440"/>
<protein>
    <submittedName>
        <fullName evidence="1">Uncharacterized protein</fullName>
    </submittedName>
</protein>
<reference evidence="1 2" key="1">
    <citation type="submission" date="2016-05" db="EMBL/GenBank/DDBJ databases">
        <title>Comparative analysis of secretome profiles of manganese(II)-oxidizing ascomycete fungi.</title>
        <authorList>
            <consortium name="DOE Joint Genome Institute"/>
            <person name="Zeiner C.A."/>
            <person name="Purvine S.O."/>
            <person name="Zink E.M."/>
            <person name="Wu S."/>
            <person name="Pasa-Tolic L."/>
            <person name="Chaput D.L."/>
            <person name="Haridas S."/>
            <person name="Grigoriev I.V."/>
            <person name="Santelli C.M."/>
            <person name="Hansel C.M."/>
        </authorList>
    </citation>
    <scope>NUCLEOTIDE SEQUENCE [LARGE SCALE GENOMIC DNA]</scope>
    <source>
        <strain evidence="1 2">SRC1lrK2f</strain>
    </source>
</reference>
<dbReference type="KEGG" id="aalt:CC77DRAFT_541440"/>